<dbReference type="KEGG" id="sapo:SAPIO_CDS5226"/>
<sequence>MKTLHFALVLSHLLVLTTALQHIPVYKWTSPARSTPKPLQKRDEGYQPEFGVCEGDEVTCSACGSGYEECQGSRDDALFCFDPTKGQRCCMDNTGTACDAGFYCAGASDGNTFCCPDNLSISECANAFQMQLSSLSIPETTTIRRQSTVTETKTTPRPTTPLQNTLRSSPAPADSPSTTSTSSTPPSPSISTSTSASTSTSTSTSASIQTSTPTPASDSTSTSIEVPSSAPSIPILFLNSTSGATPSATSDSPALPSSSSASDVDPASGDDRDSEGAAIGDVWPNPAHFPQDGSVCRVACSNSGDKVAIPREVEVTLSEVITKAFTVTVPGRTGCDYATTITSTLTFCTVETVTLDCEPTPGIPLEIPVATNTPWEDGPDSTLTFIIPPPLAASEPITSPEAQSYTTEIPSTPEVPSAPEEVTVDIPKGTPAVDVPSTKRAESTVHVPTTPSTVLRSRTTTPTTTSTTLTTEVPTSTLVAGGASGGSVSKVITGFAILLALAANSTL</sequence>
<feature type="region of interest" description="Disordered" evidence="1">
    <location>
        <begin position="241"/>
        <end position="286"/>
    </location>
</feature>
<evidence type="ECO:0000313" key="4">
    <source>
        <dbReference type="Proteomes" id="UP000028545"/>
    </source>
</evidence>
<keyword evidence="2" id="KW-0732">Signal</keyword>
<dbReference type="EMBL" id="JOWA01000098">
    <property type="protein sequence ID" value="KEZ42809.1"/>
    <property type="molecule type" value="Genomic_DNA"/>
</dbReference>
<proteinExistence type="predicted"/>
<feature type="compositionally biased region" description="Low complexity" evidence="1">
    <location>
        <begin position="148"/>
        <end position="161"/>
    </location>
</feature>
<dbReference type="RefSeq" id="XP_016642608.1">
    <property type="nucleotide sequence ID" value="XM_016787593.1"/>
</dbReference>
<feature type="region of interest" description="Disordered" evidence="1">
    <location>
        <begin position="407"/>
        <end position="470"/>
    </location>
</feature>
<dbReference type="VEuPathDB" id="FungiDB:SAPIO_CDS5226"/>
<organism evidence="3 4">
    <name type="scientific">Pseudallescheria apiosperma</name>
    <name type="common">Scedosporium apiospermum</name>
    <dbReference type="NCBI Taxonomy" id="563466"/>
    <lineage>
        <taxon>Eukaryota</taxon>
        <taxon>Fungi</taxon>
        <taxon>Dikarya</taxon>
        <taxon>Ascomycota</taxon>
        <taxon>Pezizomycotina</taxon>
        <taxon>Sordariomycetes</taxon>
        <taxon>Hypocreomycetidae</taxon>
        <taxon>Microascales</taxon>
        <taxon>Microascaceae</taxon>
        <taxon>Scedosporium</taxon>
    </lineage>
</organism>
<reference evidence="3 4" key="1">
    <citation type="journal article" date="2014" name="Genome Announc.">
        <title>Draft genome sequence of the pathogenic fungus Scedosporium apiospermum.</title>
        <authorList>
            <person name="Vandeputte P."/>
            <person name="Ghamrawi S."/>
            <person name="Rechenmann M."/>
            <person name="Iltis A."/>
            <person name="Giraud S."/>
            <person name="Fleury M."/>
            <person name="Thornton C."/>
            <person name="Delhaes L."/>
            <person name="Meyer W."/>
            <person name="Papon N."/>
            <person name="Bouchara J.P."/>
        </authorList>
    </citation>
    <scope>NUCLEOTIDE SEQUENCE [LARGE SCALE GENOMIC DNA]</scope>
    <source>
        <strain evidence="3 4">IHEM 14462</strain>
    </source>
</reference>
<feature type="region of interest" description="Disordered" evidence="1">
    <location>
        <begin position="139"/>
        <end position="228"/>
    </location>
</feature>
<dbReference type="GeneID" id="27724298"/>
<dbReference type="AlphaFoldDB" id="A0A084G647"/>
<keyword evidence="4" id="KW-1185">Reference proteome</keyword>
<comment type="caution">
    <text evidence="3">The sequence shown here is derived from an EMBL/GenBank/DDBJ whole genome shotgun (WGS) entry which is preliminary data.</text>
</comment>
<feature type="compositionally biased region" description="Low complexity" evidence="1">
    <location>
        <begin position="241"/>
        <end position="267"/>
    </location>
</feature>
<feature type="signal peptide" evidence="2">
    <location>
        <begin position="1"/>
        <end position="19"/>
    </location>
</feature>
<feature type="chain" id="PRO_5001775337" evidence="2">
    <location>
        <begin position="20"/>
        <end position="507"/>
    </location>
</feature>
<dbReference type="HOGENOM" id="CLU_537648_0_0_1"/>
<evidence type="ECO:0000313" key="3">
    <source>
        <dbReference type="EMBL" id="KEZ42809.1"/>
    </source>
</evidence>
<dbReference type="OrthoDB" id="5409186at2759"/>
<evidence type="ECO:0000256" key="1">
    <source>
        <dbReference type="SAM" id="MobiDB-lite"/>
    </source>
</evidence>
<dbReference type="Proteomes" id="UP000028545">
    <property type="component" value="Unassembled WGS sequence"/>
</dbReference>
<feature type="compositionally biased region" description="Low complexity" evidence="1">
    <location>
        <begin position="168"/>
        <end position="223"/>
    </location>
</feature>
<gene>
    <name evidence="3" type="ORF">SAPIO_CDS5226</name>
</gene>
<evidence type="ECO:0000256" key="2">
    <source>
        <dbReference type="SAM" id="SignalP"/>
    </source>
</evidence>
<feature type="compositionally biased region" description="Low complexity" evidence="1">
    <location>
        <begin position="444"/>
        <end position="470"/>
    </location>
</feature>
<protein>
    <submittedName>
        <fullName evidence="3">Uncharacterized protein</fullName>
    </submittedName>
</protein>
<name>A0A084G647_PSEDA</name>
<accession>A0A084G647</accession>
<dbReference type="OMA" id="PICRTTP"/>